<evidence type="ECO:0000313" key="3">
    <source>
        <dbReference type="Proteomes" id="UP000055035"/>
    </source>
</evidence>
<accession>A0A0W0VB01</accession>
<dbReference type="PANTHER" id="PTHR38482:SF1">
    <property type="entry name" value="DMT FAMILY PROTEIN"/>
    <property type="match status" value="1"/>
</dbReference>
<protein>
    <recommendedName>
        <fullName evidence="4">Transmembrane protein</fullName>
    </recommendedName>
</protein>
<proteinExistence type="predicted"/>
<comment type="caution">
    <text evidence="2">The sequence shown here is derived from an EMBL/GenBank/DDBJ whole genome shotgun (WGS) entry which is preliminary data.</text>
</comment>
<keyword evidence="1" id="KW-0472">Membrane</keyword>
<feature type="transmembrane region" description="Helical" evidence="1">
    <location>
        <begin position="98"/>
        <end position="116"/>
    </location>
</feature>
<dbReference type="PANTHER" id="PTHR38482">
    <property type="entry name" value="DMT FAMILY PROTEIN"/>
    <property type="match status" value="1"/>
</dbReference>
<feature type="transmembrane region" description="Helical" evidence="1">
    <location>
        <begin position="122"/>
        <end position="139"/>
    </location>
</feature>
<dbReference type="EMBL" id="LNYJ01000011">
    <property type="protein sequence ID" value="KTD17263.1"/>
    <property type="molecule type" value="Genomic_DNA"/>
</dbReference>
<keyword evidence="1" id="KW-0812">Transmembrane</keyword>
<dbReference type="PATRIC" id="fig|456.5.peg.1676"/>
<dbReference type="Proteomes" id="UP000055035">
    <property type="component" value="Unassembled WGS sequence"/>
</dbReference>
<feature type="transmembrane region" description="Helical" evidence="1">
    <location>
        <begin position="60"/>
        <end position="78"/>
    </location>
</feature>
<dbReference type="Pfam" id="PF04342">
    <property type="entry name" value="DMT_6"/>
    <property type="match status" value="1"/>
</dbReference>
<keyword evidence="1" id="KW-1133">Transmembrane helix</keyword>
<keyword evidence="3" id="KW-1185">Reference proteome</keyword>
<gene>
    <name evidence="2" type="ORF">Ljor_1569</name>
</gene>
<evidence type="ECO:0000313" key="2">
    <source>
        <dbReference type="EMBL" id="KTD17263.1"/>
    </source>
</evidence>
<sequence>MLLKSITLLTLIQSIPWSVLLMTNIIMIFNTTMKTILLLIASNFFMTFAWYGHLKTLNNKPVYLAILVSWSIAFFEYLLQVPANRIGYRQFDLAQLKIIQEIITMCVFACFAYYYMNKPLGLNFLCAGLCMIGAAYFVFKN</sequence>
<evidence type="ECO:0008006" key="4">
    <source>
        <dbReference type="Google" id="ProtNLM"/>
    </source>
</evidence>
<evidence type="ECO:0000256" key="1">
    <source>
        <dbReference type="SAM" id="Phobius"/>
    </source>
</evidence>
<feature type="transmembrane region" description="Helical" evidence="1">
    <location>
        <begin position="6"/>
        <end position="29"/>
    </location>
</feature>
<organism evidence="2 3">
    <name type="scientific">Legionella jordanis</name>
    <dbReference type="NCBI Taxonomy" id="456"/>
    <lineage>
        <taxon>Bacteria</taxon>
        <taxon>Pseudomonadati</taxon>
        <taxon>Pseudomonadota</taxon>
        <taxon>Gammaproteobacteria</taxon>
        <taxon>Legionellales</taxon>
        <taxon>Legionellaceae</taxon>
        <taxon>Legionella</taxon>
    </lineage>
</organism>
<feature type="transmembrane region" description="Helical" evidence="1">
    <location>
        <begin position="36"/>
        <end position="54"/>
    </location>
</feature>
<dbReference type="InterPro" id="IPR007437">
    <property type="entry name" value="DUF486"/>
</dbReference>
<dbReference type="AlphaFoldDB" id="A0A0W0VB01"/>
<name>A0A0W0VB01_9GAMM</name>
<reference evidence="2 3" key="1">
    <citation type="submission" date="2015-11" db="EMBL/GenBank/DDBJ databases">
        <title>Genomic analysis of 38 Legionella species identifies large and diverse effector repertoires.</title>
        <authorList>
            <person name="Burstein D."/>
            <person name="Amaro F."/>
            <person name="Zusman T."/>
            <person name="Lifshitz Z."/>
            <person name="Cohen O."/>
            <person name="Gilbert J.A."/>
            <person name="Pupko T."/>
            <person name="Shuman H.A."/>
            <person name="Segal G."/>
        </authorList>
    </citation>
    <scope>NUCLEOTIDE SEQUENCE [LARGE SCALE GENOMIC DNA]</scope>
    <source>
        <strain evidence="2 3">BL-540</strain>
    </source>
</reference>
<dbReference type="STRING" id="456.Ljor_1569"/>